<dbReference type="EC" id="2.3.1.-" evidence="3"/>
<evidence type="ECO:0000313" key="4">
    <source>
        <dbReference type="Proteomes" id="UP001596143"/>
    </source>
</evidence>
<dbReference type="CDD" id="cd04301">
    <property type="entry name" value="NAT_SF"/>
    <property type="match status" value="1"/>
</dbReference>
<dbReference type="InterPro" id="IPR000182">
    <property type="entry name" value="GNAT_dom"/>
</dbReference>
<evidence type="ECO:0000313" key="3">
    <source>
        <dbReference type="EMBL" id="MFC5629320.1"/>
    </source>
</evidence>
<proteinExistence type="predicted"/>
<reference evidence="4" key="1">
    <citation type="journal article" date="2019" name="Int. J. Syst. Evol. Microbiol.">
        <title>The Global Catalogue of Microorganisms (GCM) 10K type strain sequencing project: providing services to taxonomists for standard genome sequencing and annotation.</title>
        <authorList>
            <consortium name="The Broad Institute Genomics Platform"/>
            <consortium name="The Broad Institute Genome Sequencing Center for Infectious Disease"/>
            <person name="Wu L."/>
            <person name="Ma J."/>
        </authorList>
    </citation>
    <scope>NUCLEOTIDE SEQUENCE [LARGE SCALE GENOMIC DNA]</scope>
    <source>
        <strain evidence="4">CGMCC 1.15790</strain>
    </source>
</reference>
<dbReference type="PANTHER" id="PTHR31435:SF10">
    <property type="entry name" value="BSR4717 PROTEIN"/>
    <property type="match status" value="1"/>
</dbReference>
<evidence type="ECO:0000259" key="1">
    <source>
        <dbReference type="PROSITE" id="PS51186"/>
    </source>
</evidence>
<keyword evidence="3" id="KW-0808">Transferase</keyword>
<accession>A0ABW0UAH4</accession>
<dbReference type="GO" id="GO:0016746">
    <property type="term" value="F:acyltransferase activity"/>
    <property type="evidence" value="ECO:0007669"/>
    <property type="project" value="UniProtKB-KW"/>
</dbReference>
<dbReference type="Proteomes" id="UP001596143">
    <property type="component" value="Unassembled WGS sequence"/>
</dbReference>
<dbReference type="SUPFAM" id="SSF55729">
    <property type="entry name" value="Acyl-CoA N-acyltransferases (Nat)"/>
    <property type="match status" value="1"/>
</dbReference>
<dbReference type="InterPro" id="IPR045057">
    <property type="entry name" value="Gcn5-rel_NAT"/>
</dbReference>
<protein>
    <submittedName>
        <fullName evidence="3">GNAT family N-acetyltransferase</fullName>
        <ecNumber evidence="3">2.3.1.-</ecNumber>
    </submittedName>
</protein>
<evidence type="ECO:0000259" key="2">
    <source>
        <dbReference type="PROSITE" id="PS51729"/>
    </source>
</evidence>
<gene>
    <name evidence="3" type="ORF">ACFPTR_10690</name>
</gene>
<dbReference type="InterPro" id="IPR016181">
    <property type="entry name" value="Acyl_CoA_acyltransferase"/>
</dbReference>
<dbReference type="Gene3D" id="3.40.630.30">
    <property type="match status" value="1"/>
</dbReference>
<dbReference type="InterPro" id="IPR031165">
    <property type="entry name" value="GNAT_YJDJ"/>
</dbReference>
<dbReference type="PROSITE" id="PS51729">
    <property type="entry name" value="GNAT_YJDJ"/>
    <property type="match status" value="1"/>
</dbReference>
<dbReference type="Pfam" id="PF14542">
    <property type="entry name" value="Acetyltransf_CG"/>
    <property type="match status" value="1"/>
</dbReference>
<feature type="domain" description="N-acetyltransferase" evidence="1">
    <location>
        <begin position="1"/>
        <end position="91"/>
    </location>
</feature>
<name>A0ABW0UAH4_9BACI</name>
<dbReference type="PROSITE" id="PS51186">
    <property type="entry name" value="GNAT"/>
    <property type="match status" value="1"/>
</dbReference>
<dbReference type="RefSeq" id="WP_270897619.1">
    <property type="nucleotide sequence ID" value="NZ_JBHSPF010000058.1"/>
</dbReference>
<dbReference type="EMBL" id="JBHSPF010000058">
    <property type="protein sequence ID" value="MFC5629320.1"/>
    <property type="molecule type" value="Genomic_DNA"/>
</dbReference>
<dbReference type="PANTHER" id="PTHR31435">
    <property type="entry name" value="PROTEIN NATD1"/>
    <property type="match status" value="1"/>
</dbReference>
<feature type="domain" description="N-acetyltransferase" evidence="2">
    <location>
        <begin position="3"/>
        <end position="90"/>
    </location>
</feature>
<organism evidence="3 4">
    <name type="scientific">Aliibacillus thermotolerans</name>
    <dbReference type="NCBI Taxonomy" id="1834418"/>
    <lineage>
        <taxon>Bacteria</taxon>
        <taxon>Bacillati</taxon>
        <taxon>Bacillota</taxon>
        <taxon>Bacilli</taxon>
        <taxon>Bacillales</taxon>
        <taxon>Bacillaceae</taxon>
        <taxon>Aliibacillus</taxon>
    </lineage>
</organism>
<sequence>MYRIQQDSESFFMEENGERKAEIIFQEDQDGDLFIEHTFVHEDLGGRGVGKELVKKVVEKAQSENKRISSSCSYAQKQLEKSDEYRQLLKN</sequence>
<keyword evidence="4" id="KW-1185">Reference proteome</keyword>
<keyword evidence="3" id="KW-0012">Acyltransferase</keyword>
<comment type="caution">
    <text evidence="3">The sequence shown here is derived from an EMBL/GenBank/DDBJ whole genome shotgun (WGS) entry which is preliminary data.</text>
</comment>